<organism evidence="1 2">
    <name type="scientific">Streptococcus sanguinis SK150</name>
    <dbReference type="NCBI Taxonomy" id="888811"/>
    <lineage>
        <taxon>Bacteria</taxon>
        <taxon>Bacillati</taxon>
        <taxon>Bacillota</taxon>
        <taxon>Bacilli</taxon>
        <taxon>Lactobacillales</taxon>
        <taxon>Streptococcaceae</taxon>
        <taxon>Streptococcus</taxon>
    </lineage>
</organism>
<dbReference type="PATRIC" id="fig|888811.3.peg.1066"/>
<proteinExistence type="predicted"/>
<protein>
    <submittedName>
        <fullName evidence="1">Uncharacterized protein</fullName>
    </submittedName>
</protein>
<sequence>MAQAFREKEISFLVLVEEVIIKNNQLYLSLNMLVYEWLRHDFSD</sequence>
<comment type="caution">
    <text evidence="1">The sequence shown here is derived from an EMBL/GenBank/DDBJ whole genome shotgun (WGS) entry which is preliminary data.</text>
</comment>
<evidence type="ECO:0000313" key="1">
    <source>
        <dbReference type="EMBL" id="EGD36614.1"/>
    </source>
</evidence>
<accession>F0ILT0</accession>
<name>F0ILT0_STRSA</name>
<evidence type="ECO:0000313" key="2">
    <source>
        <dbReference type="Proteomes" id="UP000003530"/>
    </source>
</evidence>
<dbReference type="AlphaFoldDB" id="F0ILT0"/>
<gene>
    <name evidence="1" type="ORF">HMPREF9383_1082</name>
</gene>
<reference evidence="1 2" key="1">
    <citation type="submission" date="2011-02" db="EMBL/GenBank/DDBJ databases">
        <authorList>
            <person name="Muzny D."/>
            <person name="Qin X."/>
            <person name="Deng J."/>
            <person name="Jiang H."/>
            <person name="Liu Y."/>
            <person name="Qu J."/>
            <person name="Song X.-Z."/>
            <person name="Zhang L."/>
            <person name="Thornton R."/>
            <person name="Coyle M."/>
            <person name="Francisco L."/>
            <person name="Jackson L."/>
            <person name="Javaid M."/>
            <person name="Korchina V."/>
            <person name="Kovar C."/>
            <person name="Mata R."/>
            <person name="Mathew T."/>
            <person name="Ngo R."/>
            <person name="Nguyen L."/>
            <person name="Nguyen N."/>
            <person name="Okwuonu G."/>
            <person name="Ongeri F."/>
            <person name="Pham C."/>
            <person name="Simmons D."/>
            <person name="Wilczek-Boney K."/>
            <person name="Hale W."/>
            <person name="Jakkamsetti A."/>
            <person name="Pham P."/>
            <person name="Ruth R."/>
            <person name="San Lucas F."/>
            <person name="Warren J."/>
            <person name="Zhang J."/>
            <person name="Zhao Z."/>
            <person name="Zhou C."/>
            <person name="Zhu D."/>
            <person name="Lee S."/>
            <person name="Bess C."/>
            <person name="Blankenburg K."/>
            <person name="Forbes L."/>
            <person name="Fu Q."/>
            <person name="Gubbala S."/>
            <person name="Hirani K."/>
            <person name="Jayaseelan J.C."/>
            <person name="Lara F."/>
            <person name="Munidasa M."/>
            <person name="Palculict T."/>
            <person name="Patil S."/>
            <person name="Pu L.-L."/>
            <person name="Saada N."/>
            <person name="Tang L."/>
            <person name="Weissenberger G."/>
            <person name="Zhu Y."/>
            <person name="Hemphill L."/>
            <person name="Shang Y."/>
            <person name="Youmans B."/>
            <person name="Ayvaz T."/>
            <person name="Ross M."/>
            <person name="Santibanez J."/>
            <person name="Aqrawi P."/>
            <person name="Gross S."/>
            <person name="Joshi V."/>
            <person name="Fowler G."/>
            <person name="Nazareth L."/>
            <person name="Reid J."/>
            <person name="Worley K."/>
            <person name="Petrosino J."/>
            <person name="Highlander S."/>
            <person name="Gibbs R."/>
        </authorList>
    </citation>
    <scope>NUCLEOTIDE SEQUENCE [LARGE SCALE GENOMIC DNA]</scope>
    <source>
        <strain evidence="1 2">SK150</strain>
    </source>
</reference>
<dbReference type="Proteomes" id="UP000003530">
    <property type="component" value="Unassembled WGS sequence"/>
</dbReference>
<dbReference type="EMBL" id="AEXY01000010">
    <property type="protein sequence ID" value="EGD36614.1"/>
    <property type="molecule type" value="Genomic_DNA"/>
</dbReference>
<dbReference type="HOGENOM" id="CLU_211688_0_0_9"/>